<dbReference type="EMBL" id="AP023098">
    <property type="protein sequence ID" value="BCE86342.1"/>
    <property type="molecule type" value="Genomic_DNA"/>
</dbReference>
<feature type="compositionally biased region" description="Basic and acidic residues" evidence="1">
    <location>
        <begin position="14"/>
        <end position="30"/>
    </location>
</feature>
<evidence type="ECO:0000313" key="9">
    <source>
        <dbReference type="EMBL" id="BCE86342.1"/>
    </source>
</evidence>
<name>A0A810BP28_9BRAD</name>
<sequence length="84" mass="9172">MGFEEFRFVDGLEDGGEARAQGHREQRVGELGDCDEDGDAGVADAVVVTEQLEQHRGRGEGREALEGRGQRKAFDRVVQAGLWG</sequence>
<evidence type="ECO:0000313" key="3">
    <source>
        <dbReference type="EMBL" id="BCE34139.1"/>
    </source>
</evidence>
<evidence type="ECO:0000313" key="2">
    <source>
        <dbReference type="EMBL" id="BCE25383.1"/>
    </source>
</evidence>
<evidence type="ECO:0000313" key="6">
    <source>
        <dbReference type="EMBL" id="BCE60377.1"/>
    </source>
</evidence>
<proteinExistence type="predicted"/>
<reference evidence="5" key="5">
    <citation type="submission" date="2020-05" db="EMBL/GenBank/DDBJ databases">
        <title>Complete genome sequence of Bradyrhizobium diazoefficiens XF4 isolated from soybean nodule.</title>
        <authorList>
            <person name="Noda R."/>
            <person name="Kakizaki K."/>
            <person name="Minamisawa K."/>
        </authorList>
    </citation>
    <scope>NUCLEOTIDE SEQUENCE</scope>
    <source>
        <strain evidence="5">XF4</strain>
    </source>
</reference>
<reference evidence="9" key="9">
    <citation type="submission" date="2020-05" db="EMBL/GenBank/DDBJ databases">
        <title>Complete genome sequence of Bradyrhizobium diazoefficiens XF9 isolated from soybean nodule.</title>
        <authorList>
            <person name="Noda R."/>
            <person name="Kakizaki K."/>
            <person name="Minamisawa K."/>
        </authorList>
    </citation>
    <scope>NUCLEOTIDE SEQUENCE</scope>
    <source>
        <strain evidence="9">XF9</strain>
    </source>
</reference>
<dbReference type="EMBL" id="AP023096">
    <property type="protein sequence ID" value="BCE69061.1"/>
    <property type="molecule type" value="Genomic_DNA"/>
</dbReference>
<evidence type="ECO:0000313" key="7">
    <source>
        <dbReference type="EMBL" id="BCE69061.1"/>
    </source>
</evidence>
<organism evidence="8">
    <name type="scientific">Bradyrhizobium diazoefficiens</name>
    <dbReference type="NCBI Taxonomy" id="1355477"/>
    <lineage>
        <taxon>Bacteria</taxon>
        <taxon>Pseudomonadati</taxon>
        <taxon>Pseudomonadota</taxon>
        <taxon>Alphaproteobacteria</taxon>
        <taxon>Hyphomicrobiales</taxon>
        <taxon>Nitrobacteraceae</taxon>
        <taxon>Bradyrhizobium</taxon>
    </lineage>
</organism>
<reference evidence="7" key="7">
    <citation type="submission" date="2020-05" db="EMBL/GenBank/DDBJ databases">
        <title>Complete genome sequence of Bradyrhizobium diazoefficiens XF6 isolated from soybean nodule.</title>
        <authorList>
            <person name="Noda R."/>
            <person name="Kakizaki K."/>
            <person name="Minamisawa K."/>
        </authorList>
    </citation>
    <scope>NUCLEOTIDE SEQUENCE</scope>
    <source>
        <strain evidence="7">XF6</strain>
    </source>
</reference>
<dbReference type="AlphaFoldDB" id="A0A810BP28"/>
<reference evidence="3" key="3">
    <citation type="submission" date="2020-05" db="EMBL/GenBank/DDBJ databases">
        <title>Complete genome sequence of Bradyrhizobium diazoefficiens XF2 isolated from soybean nodule.</title>
        <authorList>
            <person name="Noda R."/>
            <person name="Kakizaki K."/>
            <person name="Minamisawa K."/>
        </authorList>
    </citation>
    <scope>NUCLEOTIDE SEQUENCE</scope>
    <source>
        <strain evidence="3">XF2</strain>
    </source>
</reference>
<dbReference type="EMBL" id="AP023091">
    <property type="protein sequence ID" value="BCE25383.1"/>
    <property type="molecule type" value="Genomic_DNA"/>
</dbReference>
<evidence type="ECO:0000313" key="4">
    <source>
        <dbReference type="EMBL" id="BCE42799.1"/>
    </source>
</evidence>
<reference evidence="10" key="2">
    <citation type="submission" date="2020-05" db="EMBL/GenBank/DDBJ databases">
        <title>Complete genome sequence of Bradyrhizobium diazoefficiens XF10 isolated from soybean nodule.</title>
        <authorList>
            <person name="Noda R."/>
            <person name="Kakizaki K."/>
            <person name="Minamisawa K."/>
        </authorList>
    </citation>
    <scope>NUCLEOTIDE SEQUENCE</scope>
    <source>
        <strain evidence="10">XF10</strain>
    </source>
</reference>
<evidence type="ECO:0000256" key="1">
    <source>
        <dbReference type="SAM" id="MobiDB-lite"/>
    </source>
</evidence>
<dbReference type="EMBL" id="AP023095">
    <property type="protein sequence ID" value="BCE60377.1"/>
    <property type="molecule type" value="Genomic_DNA"/>
</dbReference>
<dbReference type="EMBL" id="AP023097">
    <property type="protein sequence ID" value="BCE77724.1"/>
    <property type="molecule type" value="Genomic_DNA"/>
</dbReference>
<dbReference type="EMBL" id="AP023093">
    <property type="protein sequence ID" value="BCE42799.1"/>
    <property type="molecule type" value="Genomic_DNA"/>
</dbReference>
<reference evidence="2" key="1">
    <citation type="submission" date="2020-05" db="EMBL/GenBank/DDBJ databases">
        <title>Complete genome sequence of Bradyrhizobium diazoefficiens XF1 isolated from soybean nodule.</title>
        <authorList>
            <person name="Noda R."/>
            <person name="Kakizaki K."/>
            <person name="Minamisawa K."/>
        </authorList>
    </citation>
    <scope>NUCLEOTIDE SEQUENCE</scope>
    <source>
        <strain evidence="2">XF1</strain>
    </source>
</reference>
<feature type="region of interest" description="Disordered" evidence="1">
    <location>
        <begin position="14"/>
        <end position="36"/>
    </location>
</feature>
<accession>A0A810BP28</accession>
<reference evidence="8" key="8">
    <citation type="submission" date="2020-05" db="EMBL/GenBank/DDBJ databases">
        <title>Complete genome sequence of Bradyrhizobium diazoefficiens XF8 isolated from soybean nodule.</title>
        <authorList>
            <person name="Noda R."/>
            <person name="Kakizaki K."/>
            <person name="Minamisawa K."/>
        </authorList>
    </citation>
    <scope>NUCLEOTIDE SEQUENCE</scope>
    <source>
        <strain evidence="8">XF8</strain>
    </source>
</reference>
<reference evidence="6" key="6">
    <citation type="submission" date="2020-05" db="EMBL/GenBank/DDBJ databases">
        <title>Complete genome sequence of Bradyrhizobium diazoefficiens XF5 isolated from soybean nodule.</title>
        <authorList>
            <person name="Noda R."/>
            <person name="Kakizaki K."/>
            <person name="Minamisawa K."/>
        </authorList>
    </citation>
    <scope>NUCLEOTIDE SEQUENCE</scope>
    <source>
        <strain evidence="6">XF5</strain>
    </source>
</reference>
<evidence type="ECO:0000313" key="5">
    <source>
        <dbReference type="EMBL" id="BCE51642.1"/>
    </source>
</evidence>
<gene>
    <name evidence="10" type="ORF">XF10B_79360</name>
    <name evidence="2" type="ORF">XF1B_80640</name>
    <name evidence="3" type="ORF">XF2B_79080</name>
    <name evidence="4" type="ORF">XF3B_78300</name>
    <name evidence="5" type="ORF">XF4B_79910</name>
    <name evidence="6" type="ORF">XF5B_78890</name>
    <name evidence="7" type="ORF">XF6B_78600</name>
    <name evidence="8" type="ORF">XF8B_78350</name>
    <name evidence="9" type="ORF">XF9B_77630</name>
</gene>
<evidence type="ECO:0000313" key="8">
    <source>
        <dbReference type="EMBL" id="BCE77724.1"/>
    </source>
</evidence>
<dbReference type="EMBL" id="AP023092">
    <property type="protein sequence ID" value="BCE34139.1"/>
    <property type="molecule type" value="Genomic_DNA"/>
</dbReference>
<reference evidence="4" key="4">
    <citation type="submission" date="2020-05" db="EMBL/GenBank/DDBJ databases">
        <title>Complete genome sequence of Bradyrhizobium diazoefficiens XF3 isolated from soybean nodule.</title>
        <authorList>
            <person name="Noda R."/>
            <person name="Kakizaki K."/>
            <person name="Minamisawa K."/>
        </authorList>
    </citation>
    <scope>NUCLEOTIDE SEQUENCE</scope>
    <source>
        <strain evidence="4">XF3</strain>
    </source>
</reference>
<protein>
    <submittedName>
        <fullName evidence="8">Uncharacterized protein</fullName>
    </submittedName>
</protein>
<dbReference type="EMBL" id="AP023099">
    <property type="protein sequence ID" value="BCE95138.1"/>
    <property type="molecule type" value="Genomic_DNA"/>
</dbReference>
<evidence type="ECO:0000313" key="10">
    <source>
        <dbReference type="EMBL" id="BCE95138.1"/>
    </source>
</evidence>
<dbReference type="EMBL" id="AP023094">
    <property type="protein sequence ID" value="BCE51642.1"/>
    <property type="molecule type" value="Genomic_DNA"/>
</dbReference>